<organism evidence="1 2">
    <name type="scientific">Pseudoduganella namucuonensis</name>
    <dbReference type="NCBI Taxonomy" id="1035707"/>
    <lineage>
        <taxon>Bacteria</taxon>
        <taxon>Pseudomonadati</taxon>
        <taxon>Pseudomonadota</taxon>
        <taxon>Betaproteobacteria</taxon>
        <taxon>Burkholderiales</taxon>
        <taxon>Oxalobacteraceae</taxon>
        <taxon>Telluria group</taxon>
        <taxon>Pseudoduganella</taxon>
    </lineage>
</organism>
<dbReference type="EMBL" id="FPBO01000026">
    <property type="protein sequence ID" value="SFV07254.1"/>
    <property type="molecule type" value="Genomic_DNA"/>
</dbReference>
<sequence>MAINDNKESRHTRAKFGDEARRALAIKLAATLSGMTVIDNEILAAWNPATHIFAESALKYFGDWMSADDIVTFLFEEARPILRRLNVGLKLRARPLSVEKARLLSEELINALAEIPRTYQVFFPLPQMQTIPDTEFCSSIQLVSRDFGRKSDFLSAESTFQGMVSDTGSSADVEVDNTQTFLRVTISGYLSSSRTQSAMLSATSILKRCVQMGVIKNAFAVDGFHPGFHKLSTGPDSDVLAHPALTALATESFANGRPVRRIQLSRNLSNYLTRIRIYTIGGMRQVRPPVISNSDMQRDLQNLLSSSYSLLVERINEEQTRSLRSAFEWAFDAMADDETVPSYISTCIGIEAALGEESESGGITERLADRCAFLLGSIPVQRSCIRVDVREIYKLRSKLVHGATNTLNGRDTAMSELSRKYLWLILETELDAILELHTKQNTFIDRERP</sequence>
<evidence type="ECO:0000313" key="2">
    <source>
        <dbReference type="Proteomes" id="UP000199391"/>
    </source>
</evidence>
<dbReference type="OrthoDB" id="8690398at2"/>
<protein>
    <submittedName>
        <fullName evidence="1">Uncharacterized protein</fullName>
    </submittedName>
</protein>
<evidence type="ECO:0000313" key="1">
    <source>
        <dbReference type="EMBL" id="SFV07254.1"/>
    </source>
</evidence>
<reference evidence="2" key="1">
    <citation type="submission" date="2016-10" db="EMBL/GenBank/DDBJ databases">
        <authorList>
            <person name="Varghese N."/>
            <person name="Submissions S."/>
        </authorList>
    </citation>
    <scope>NUCLEOTIDE SEQUENCE [LARGE SCALE GENOMIC DNA]</scope>
    <source>
        <strain evidence="2">CGMCC 1.11014</strain>
    </source>
</reference>
<name>A0A1I7LCL3_9BURK</name>
<dbReference type="RefSeq" id="WP_143133293.1">
    <property type="nucleotide sequence ID" value="NZ_FPBO01000026.1"/>
</dbReference>
<accession>A0A1I7LCL3</accession>
<dbReference type="AlphaFoldDB" id="A0A1I7LCL3"/>
<gene>
    <name evidence="1" type="ORF">SAMN05216552_102680</name>
</gene>
<dbReference type="Proteomes" id="UP000199391">
    <property type="component" value="Unassembled WGS sequence"/>
</dbReference>
<proteinExistence type="predicted"/>
<keyword evidence="2" id="KW-1185">Reference proteome</keyword>